<dbReference type="NCBIfam" id="TIGR00180">
    <property type="entry name" value="parB_part"/>
    <property type="match status" value="1"/>
</dbReference>
<evidence type="ECO:0000313" key="6">
    <source>
        <dbReference type="Proteomes" id="UP000295455"/>
    </source>
</evidence>
<name>A0A4R1RM20_9FLAO</name>
<dbReference type="AlphaFoldDB" id="A0A4R1RM20"/>
<dbReference type="Pfam" id="PF02195">
    <property type="entry name" value="ParB_N"/>
    <property type="match status" value="1"/>
</dbReference>
<dbReference type="InterPro" id="IPR050336">
    <property type="entry name" value="Chromosome_partition/occlusion"/>
</dbReference>
<dbReference type="OrthoDB" id="9796891at2"/>
<evidence type="ECO:0000313" key="5">
    <source>
        <dbReference type="EMBL" id="TCL66842.1"/>
    </source>
</evidence>
<dbReference type="InterPro" id="IPR036086">
    <property type="entry name" value="ParB/Sulfiredoxin_sf"/>
</dbReference>
<dbReference type="SUPFAM" id="SSF110849">
    <property type="entry name" value="ParB/Sulfiredoxin"/>
    <property type="match status" value="1"/>
</dbReference>
<reference evidence="5 6" key="1">
    <citation type="submission" date="2019-03" db="EMBL/GenBank/DDBJ databases">
        <title>Genomic Encyclopedia of Type Strains, Phase IV (KMG-IV): sequencing the most valuable type-strain genomes for metagenomic binning, comparative biology and taxonomic classification.</title>
        <authorList>
            <person name="Goeker M."/>
        </authorList>
    </citation>
    <scope>NUCLEOTIDE SEQUENCE [LARGE SCALE GENOMIC DNA]</scope>
    <source>
        <strain evidence="5 6">DSM 18792</strain>
    </source>
</reference>
<dbReference type="GO" id="GO:0007059">
    <property type="term" value="P:chromosome segregation"/>
    <property type="evidence" value="ECO:0007669"/>
    <property type="project" value="UniProtKB-KW"/>
</dbReference>
<dbReference type="FunFam" id="3.90.1530.30:FF:000001">
    <property type="entry name" value="Chromosome partitioning protein ParB"/>
    <property type="match status" value="1"/>
</dbReference>
<evidence type="ECO:0000256" key="2">
    <source>
        <dbReference type="ARBA" id="ARBA00022829"/>
    </source>
</evidence>
<dbReference type="PANTHER" id="PTHR33375">
    <property type="entry name" value="CHROMOSOME-PARTITIONING PROTEIN PARB-RELATED"/>
    <property type="match status" value="1"/>
</dbReference>
<gene>
    <name evidence="5" type="ORF">EV196_103261</name>
</gene>
<dbReference type="SUPFAM" id="SSF109709">
    <property type="entry name" value="KorB DNA-binding domain-like"/>
    <property type="match status" value="1"/>
</dbReference>
<dbReference type="GO" id="GO:0003677">
    <property type="term" value="F:DNA binding"/>
    <property type="evidence" value="ECO:0007669"/>
    <property type="project" value="UniProtKB-KW"/>
</dbReference>
<evidence type="ECO:0000259" key="4">
    <source>
        <dbReference type="SMART" id="SM00470"/>
    </source>
</evidence>
<protein>
    <submittedName>
        <fullName evidence="5">ParB/RepB/Spo0J family partition protein</fullName>
    </submittedName>
</protein>
<dbReference type="Pfam" id="PF17762">
    <property type="entry name" value="HTH_ParB"/>
    <property type="match status" value="1"/>
</dbReference>
<dbReference type="InterPro" id="IPR041468">
    <property type="entry name" value="HTH_ParB/Spo0J"/>
</dbReference>
<sequence>METIFEHLKEVALVDITTSNTNPRSDFDEQSIQELAESIKEHGLLQPLLVRPKDKGYELVCGERRLRACKLIDLKLVPVQIKDLNDQEALEAQIIENLEREDVHPLREAETFRLMIDKGEYTIEDIAAKIAKSEKFILQRLSLNNLNAEWKKLFFRNDINLSKALIIARLDKKYQKEVAQNASDWSGGIKSAQQLQSYIDSNITALISKAIFNPLDENLVKKAGACINCPKRSGANCSLFPDVKEEDRCFDKVCFGEKTEKHIENEIESIINNAENVHLIKSKHQAIDEDLSEKLKKLDINVLVEYDDFETIHGKDERKNKIRGFWVNGYDHGKYVSIRLTKKQEVKALDPKSKESVDAQIEKINTRAKRMLELDGEKVHKRIIEAMCETEELTVLGKHKYCDATEKVNRLIVWNALSWPKKEHYGKLLDMDKYKKEGTAGFLKRLMELTKDDMAIIINNVGYDSFKSSLPTYSEAMALRSLAESFGSIPIEDFEKEQKAIADKRISRRKERVTKLKNSVKS</sequence>
<evidence type="ECO:0000256" key="3">
    <source>
        <dbReference type="ARBA" id="ARBA00023125"/>
    </source>
</evidence>
<dbReference type="Proteomes" id="UP000295455">
    <property type="component" value="Unassembled WGS sequence"/>
</dbReference>
<dbReference type="EMBL" id="SLUP01000003">
    <property type="protein sequence ID" value="TCL66842.1"/>
    <property type="molecule type" value="Genomic_DNA"/>
</dbReference>
<comment type="similarity">
    <text evidence="1">Belongs to the ParB family.</text>
</comment>
<feature type="domain" description="ParB-like N-terminal" evidence="4">
    <location>
        <begin position="9"/>
        <end position="98"/>
    </location>
</feature>
<keyword evidence="2" id="KW-0159">Chromosome partition</keyword>
<dbReference type="RefSeq" id="WP_132217104.1">
    <property type="nucleotide sequence ID" value="NZ_OX156936.1"/>
</dbReference>
<dbReference type="Gene3D" id="1.10.10.2830">
    <property type="match status" value="1"/>
</dbReference>
<dbReference type="InterPro" id="IPR004437">
    <property type="entry name" value="ParB/RepB/Spo0J"/>
</dbReference>
<dbReference type="Gene3D" id="3.90.1530.30">
    <property type="match status" value="1"/>
</dbReference>
<dbReference type="PANTHER" id="PTHR33375:SF1">
    <property type="entry name" value="CHROMOSOME-PARTITIONING PROTEIN PARB-RELATED"/>
    <property type="match status" value="1"/>
</dbReference>
<keyword evidence="6" id="KW-1185">Reference proteome</keyword>
<comment type="caution">
    <text evidence="5">The sequence shown here is derived from an EMBL/GenBank/DDBJ whole genome shotgun (WGS) entry which is preliminary data.</text>
</comment>
<dbReference type="CDD" id="cd16393">
    <property type="entry name" value="SPO0J_N"/>
    <property type="match status" value="1"/>
</dbReference>
<proteinExistence type="inferred from homology"/>
<dbReference type="SMART" id="SM00470">
    <property type="entry name" value="ParB"/>
    <property type="match status" value="1"/>
</dbReference>
<dbReference type="InterPro" id="IPR003115">
    <property type="entry name" value="ParB_N"/>
</dbReference>
<dbReference type="GO" id="GO:0005694">
    <property type="term" value="C:chromosome"/>
    <property type="evidence" value="ECO:0007669"/>
    <property type="project" value="TreeGrafter"/>
</dbReference>
<keyword evidence="3" id="KW-0238">DNA-binding</keyword>
<organism evidence="5 6">
    <name type="scientific">Mariniflexile fucanivorans</name>
    <dbReference type="NCBI Taxonomy" id="264023"/>
    <lineage>
        <taxon>Bacteria</taxon>
        <taxon>Pseudomonadati</taxon>
        <taxon>Bacteroidota</taxon>
        <taxon>Flavobacteriia</taxon>
        <taxon>Flavobacteriales</taxon>
        <taxon>Flavobacteriaceae</taxon>
        <taxon>Mariniflexile</taxon>
    </lineage>
</organism>
<accession>A0A4R1RM20</accession>
<evidence type="ECO:0000256" key="1">
    <source>
        <dbReference type="ARBA" id="ARBA00006295"/>
    </source>
</evidence>